<reference evidence="1 2" key="1">
    <citation type="submission" date="2018-06" db="EMBL/GenBank/DDBJ databases">
        <authorList>
            <consortium name="Pathogen Informatics"/>
            <person name="Doyle S."/>
        </authorList>
    </citation>
    <scope>NUCLEOTIDE SEQUENCE [LARGE SCALE GENOMIC DNA]</scope>
    <source>
        <strain evidence="1 2">NCTC11807</strain>
    </source>
</reference>
<organism evidence="1 2">
    <name type="scientific">Staphylococcus saccharolyticus</name>
    <dbReference type="NCBI Taxonomy" id="33028"/>
    <lineage>
        <taxon>Bacteria</taxon>
        <taxon>Bacillati</taxon>
        <taxon>Bacillota</taxon>
        <taxon>Bacilli</taxon>
        <taxon>Bacillales</taxon>
        <taxon>Staphylococcaceae</taxon>
        <taxon>Staphylococcus</taxon>
    </lineage>
</organism>
<keyword evidence="2" id="KW-1185">Reference proteome</keyword>
<dbReference type="Gene3D" id="3.10.129.10">
    <property type="entry name" value="Hotdog Thioesterase"/>
    <property type="match status" value="1"/>
</dbReference>
<dbReference type="SUPFAM" id="SSF54637">
    <property type="entry name" value="Thioesterase/thiol ester dehydrase-isomerase"/>
    <property type="match status" value="1"/>
</dbReference>
<dbReference type="InterPro" id="IPR050563">
    <property type="entry name" value="4-hydroxybenzoyl-CoA_TE"/>
</dbReference>
<dbReference type="Proteomes" id="UP000255425">
    <property type="component" value="Unassembled WGS sequence"/>
</dbReference>
<proteinExistence type="predicted"/>
<dbReference type="EMBL" id="UHDZ01000001">
    <property type="protein sequence ID" value="SUM67417.1"/>
    <property type="molecule type" value="Genomic_DNA"/>
</dbReference>
<accession>A0A380GWN0</accession>
<gene>
    <name evidence="1" type="ORF">NCTC11807_00190</name>
</gene>
<dbReference type="PANTHER" id="PTHR31793:SF2">
    <property type="entry name" value="BLR1345 PROTEIN"/>
    <property type="match status" value="1"/>
</dbReference>
<dbReference type="RefSeq" id="WP_115312508.1">
    <property type="nucleotide sequence ID" value="NZ_CP066042.1"/>
</dbReference>
<dbReference type="InterPro" id="IPR029069">
    <property type="entry name" value="HotDog_dom_sf"/>
</dbReference>
<dbReference type="PANTHER" id="PTHR31793">
    <property type="entry name" value="4-HYDROXYBENZOYL-COA THIOESTERASE FAMILY MEMBER"/>
    <property type="match status" value="1"/>
</dbReference>
<protein>
    <submittedName>
        <fullName evidence="1">Putative thioesterase</fullName>
    </submittedName>
</protein>
<dbReference type="CDD" id="cd00586">
    <property type="entry name" value="4HBT"/>
    <property type="match status" value="1"/>
</dbReference>
<dbReference type="Pfam" id="PF13279">
    <property type="entry name" value="4HBT_2"/>
    <property type="match status" value="1"/>
</dbReference>
<dbReference type="GO" id="GO:0047617">
    <property type="term" value="F:fatty acyl-CoA hydrolase activity"/>
    <property type="evidence" value="ECO:0007669"/>
    <property type="project" value="TreeGrafter"/>
</dbReference>
<name>A0A380GWN0_9STAP</name>
<evidence type="ECO:0000313" key="2">
    <source>
        <dbReference type="Proteomes" id="UP000255425"/>
    </source>
</evidence>
<sequence>MINPYYIFQTTVHHDWVDYNGHLNDAMYNRIFSDATDDWLEYLGLTIDTIKTYQYTVFTLENHVMFLKEMKENEEVKIRVYLYDYDSKRLHVLMEMYNANEDMCSTYEVMLMGTNTDQGRPQAFPDALMKRIEYYYNNKKATTS</sequence>
<dbReference type="AlphaFoldDB" id="A0A380GWN0"/>
<evidence type="ECO:0000313" key="1">
    <source>
        <dbReference type="EMBL" id="SUM67417.1"/>
    </source>
</evidence>
<dbReference type="GeneID" id="63935269"/>